<dbReference type="PANTHER" id="PTHR44591">
    <property type="entry name" value="STRESS RESPONSE REGULATOR PROTEIN 1"/>
    <property type="match status" value="1"/>
</dbReference>
<keyword evidence="4" id="KW-0808">Transferase</keyword>
<dbReference type="InterPro" id="IPR050595">
    <property type="entry name" value="Bact_response_regulator"/>
</dbReference>
<dbReference type="InterPro" id="IPR011006">
    <property type="entry name" value="CheY-like_superfamily"/>
</dbReference>
<protein>
    <submittedName>
        <fullName evidence="4">Hybrid sensor histidine kinase/responseregulator</fullName>
    </submittedName>
</protein>
<dbReference type="SUPFAM" id="SSF52172">
    <property type="entry name" value="CheY-like"/>
    <property type="match status" value="1"/>
</dbReference>
<evidence type="ECO:0000313" key="4">
    <source>
        <dbReference type="EMBL" id="BBM83836.1"/>
    </source>
</evidence>
<evidence type="ECO:0000256" key="1">
    <source>
        <dbReference type="ARBA" id="ARBA00022553"/>
    </source>
</evidence>
<dbReference type="GO" id="GO:0000160">
    <property type="term" value="P:phosphorelay signal transduction system"/>
    <property type="evidence" value="ECO:0007669"/>
    <property type="project" value="InterPro"/>
</dbReference>
<sequence length="121" mass="13896">MKQILLVDDSEDVLFLVPAILEEMYEVHTATNFSDVNRCISSQEIDLILMDVNMPTLQGDKMTEMLKMCKQSQEIPVVLFSAMDADDLEEKVEQVGADGYICKTLDDELLQVRVKRFFEKE</sequence>
<dbReference type="Proteomes" id="UP000326354">
    <property type="component" value="Chromosome"/>
</dbReference>
<reference evidence="4 5" key="1">
    <citation type="submission" date="2019-08" db="EMBL/GenBank/DDBJ databases">
        <title>Complete genome sequence of Candidatus Uab amorphum.</title>
        <authorList>
            <person name="Shiratori T."/>
            <person name="Suzuki S."/>
            <person name="Kakizawa Y."/>
            <person name="Ishida K."/>
        </authorList>
    </citation>
    <scope>NUCLEOTIDE SEQUENCE [LARGE SCALE GENOMIC DNA]</scope>
    <source>
        <strain evidence="4 5">SRT547</strain>
    </source>
</reference>
<name>A0A5S9ILW1_UABAM</name>
<feature type="domain" description="Response regulatory" evidence="3">
    <location>
        <begin position="3"/>
        <end position="118"/>
    </location>
</feature>
<dbReference type="PROSITE" id="PS50110">
    <property type="entry name" value="RESPONSE_REGULATORY"/>
    <property type="match status" value="1"/>
</dbReference>
<evidence type="ECO:0000256" key="2">
    <source>
        <dbReference type="PROSITE-ProRule" id="PRU00169"/>
    </source>
</evidence>
<dbReference type="AlphaFoldDB" id="A0A5S9ILW1"/>
<dbReference type="GO" id="GO:0016301">
    <property type="term" value="F:kinase activity"/>
    <property type="evidence" value="ECO:0007669"/>
    <property type="project" value="UniProtKB-KW"/>
</dbReference>
<dbReference type="OrthoDB" id="9786548at2"/>
<feature type="modified residue" description="4-aspartylphosphate" evidence="2">
    <location>
        <position position="51"/>
    </location>
</feature>
<evidence type="ECO:0000313" key="5">
    <source>
        <dbReference type="Proteomes" id="UP000326354"/>
    </source>
</evidence>
<keyword evidence="4" id="KW-0418">Kinase</keyword>
<organism evidence="4 5">
    <name type="scientific">Uabimicrobium amorphum</name>
    <dbReference type="NCBI Taxonomy" id="2596890"/>
    <lineage>
        <taxon>Bacteria</taxon>
        <taxon>Pseudomonadati</taxon>
        <taxon>Planctomycetota</taxon>
        <taxon>Candidatus Uabimicrobiia</taxon>
        <taxon>Candidatus Uabimicrobiales</taxon>
        <taxon>Candidatus Uabimicrobiaceae</taxon>
        <taxon>Candidatus Uabimicrobium</taxon>
    </lineage>
</organism>
<gene>
    <name evidence="4" type="ORF">UABAM_02191</name>
</gene>
<dbReference type="Gene3D" id="3.40.50.2300">
    <property type="match status" value="1"/>
</dbReference>
<dbReference type="InterPro" id="IPR001789">
    <property type="entry name" value="Sig_transdc_resp-reg_receiver"/>
</dbReference>
<dbReference type="RefSeq" id="WP_151968020.1">
    <property type="nucleotide sequence ID" value="NZ_AP019860.1"/>
</dbReference>
<dbReference type="KEGG" id="uam:UABAM_02191"/>
<dbReference type="Pfam" id="PF00072">
    <property type="entry name" value="Response_reg"/>
    <property type="match status" value="1"/>
</dbReference>
<dbReference type="CDD" id="cd00156">
    <property type="entry name" value="REC"/>
    <property type="match status" value="1"/>
</dbReference>
<dbReference type="PANTHER" id="PTHR44591:SF3">
    <property type="entry name" value="RESPONSE REGULATORY DOMAIN-CONTAINING PROTEIN"/>
    <property type="match status" value="1"/>
</dbReference>
<keyword evidence="1 2" id="KW-0597">Phosphoprotein</keyword>
<dbReference type="SMART" id="SM00448">
    <property type="entry name" value="REC"/>
    <property type="match status" value="1"/>
</dbReference>
<accession>A0A5S9ILW1</accession>
<keyword evidence="5" id="KW-1185">Reference proteome</keyword>
<dbReference type="EMBL" id="AP019860">
    <property type="protein sequence ID" value="BBM83836.1"/>
    <property type="molecule type" value="Genomic_DNA"/>
</dbReference>
<evidence type="ECO:0000259" key="3">
    <source>
        <dbReference type="PROSITE" id="PS50110"/>
    </source>
</evidence>
<proteinExistence type="predicted"/>